<dbReference type="PANTHER" id="PTHR43283">
    <property type="entry name" value="BETA-LACTAMASE-RELATED"/>
    <property type="match status" value="1"/>
</dbReference>
<comment type="caution">
    <text evidence="2">The sequence shown here is derived from an EMBL/GenBank/DDBJ whole genome shotgun (WGS) entry which is preliminary data.</text>
</comment>
<proteinExistence type="predicted"/>
<keyword evidence="3" id="KW-1185">Reference proteome</keyword>
<evidence type="ECO:0000313" key="2">
    <source>
        <dbReference type="EMBL" id="CAK9058405.1"/>
    </source>
</evidence>
<dbReference type="InterPro" id="IPR050789">
    <property type="entry name" value="Diverse_Enzym_Activities"/>
</dbReference>
<dbReference type="InterPro" id="IPR012338">
    <property type="entry name" value="Beta-lactam/transpept-like"/>
</dbReference>
<evidence type="ECO:0000259" key="1">
    <source>
        <dbReference type="Pfam" id="PF00144"/>
    </source>
</evidence>
<dbReference type="PANTHER" id="PTHR43283:SF3">
    <property type="entry name" value="BETA-LACTAMASE FAMILY PROTEIN (AFU_ORTHOLOGUE AFUA_5G07500)"/>
    <property type="match status" value="1"/>
</dbReference>
<protein>
    <submittedName>
        <fullName evidence="2">Uncharacterized protein Rv1367c</fullName>
    </submittedName>
</protein>
<accession>A0ABP0N3P8</accession>
<dbReference type="InterPro" id="IPR001466">
    <property type="entry name" value="Beta-lactam-related"/>
</dbReference>
<dbReference type="EMBL" id="CAXAMM010026198">
    <property type="protein sequence ID" value="CAK9058405.1"/>
    <property type="molecule type" value="Genomic_DNA"/>
</dbReference>
<name>A0ABP0N3P8_9DINO</name>
<feature type="domain" description="Beta-lactamase-related" evidence="1">
    <location>
        <begin position="22"/>
        <end position="288"/>
    </location>
</feature>
<reference evidence="2 3" key="1">
    <citation type="submission" date="2024-02" db="EMBL/GenBank/DDBJ databases">
        <authorList>
            <person name="Chen Y."/>
            <person name="Shah S."/>
            <person name="Dougan E. K."/>
            <person name="Thang M."/>
            <person name="Chan C."/>
        </authorList>
    </citation>
    <scope>NUCLEOTIDE SEQUENCE [LARGE SCALE GENOMIC DNA]</scope>
</reference>
<dbReference type="SUPFAM" id="SSF56601">
    <property type="entry name" value="beta-lactamase/transpeptidase-like"/>
    <property type="match status" value="1"/>
</dbReference>
<feature type="non-terminal residue" evidence="2">
    <location>
        <position position="299"/>
    </location>
</feature>
<organism evidence="2 3">
    <name type="scientific">Durusdinium trenchii</name>
    <dbReference type="NCBI Taxonomy" id="1381693"/>
    <lineage>
        <taxon>Eukaryota</taxon>
        <taxon>Sar</taxon>
        <taxon>Alveolata</taxon>
        <taxon>Dinophyceae</taxon>
        <taxon>Suessiales</taxon>
        <taxon>Symbiodiniaceae</taxon>
        <taxon>Durusdinium</taxon>
    </lineage>
</organism>
<gene>
    <name evidence="2" type="ORF">SCF082_LOCUS31141</name>
</gene>
<dbReference type="Pfam" id="PF00144">
    <property type="entry name" value="Beta-lactamase"/>
    <property type="match status" value="1"/>
</dbReference>
<dbReference type="Proteomes" id="UP001642464">
    <property type="component" value="Unassembled WGS sequence"/>
</dbReference>
<evidence type="ECO:0000313" key="3">
    <source>
        <dbReference type="Proteomes" id="UP001642464"/>
    </source>
</evidence>
<sequence>MALGSWVGLERGHAEEARVDAVDSRMAEFVEAGKASGVVTLVARDGEVVHCGAVGFADLEDQRPMTTDTLFAIASMTKPITATALMMLVDEGKVSLDDDASKYIPELGESRLASGPPHRPITVRDLLTHTSGVAGSQRNQGTLAETAIAVAARPLAFEPGAKWQYSPGISLCGRIIEVASGMPYETFLAVRLFEPLGMEDTTFFPNAEQQKRIARLYEPGEGDAKLARADHWLNELSPGRTANPSGGLFSTADDLFRFYQFVLEAREKSAESRVRQLLSRKAARQMTRIQTGDLVTGFT</sequence>
<dbReference type="Gene3D" id="3.40.710.10">
    <property type="entry name" value="DD-peptidase/beta-lactamase superfamily"/>
    <property type="match status" value="1"/>
</dbReference>